<sequence>MWAQAPKHEKPDSTSSPVTAQPKEGENPALLEQQEQTCGGTCEQIAMFAPVSCHRSAECWFLANILATAEKIGELEKKLLSFLLVTPTGPSPPSAVNVNNDYNNSSSSSKALPSAAVGTLAAATTPSKKDDLPMTTAAIQCDTTLTPPQFQPSVTCQILILNALEMLCAALGLPIGRRIVIFSLSTSTTSRSSSTTFMDTLFTPFDSQVSFIHAHVFSIGRAPISFPICVPSTPSCFAGQPTTNNLIKEEGANAKICFNEMGPSSLDENNSIRYKLAISLDNYSDTSNSTRNGGRVCLQEDQVDRAREAKIQVGPRPDPRNGGRTPQLFGNYLLALLQIAGRDF</sequence>
<dbReference type="InParanoid" id="E9H156"/>
<protein>
    <submittedName>
        <fullName evidence="2">Uncharacterized protein</fullName>
    </submittedName>
</protein>
<evidence type="ECO:0000313" key="3">
    <source>
        <dbReference type="Proteomes" id="UP000000305"/>
    </source>
</evidence>
<dbReference type="KEGG" id="dpx:DAPPUDRAFT_108780"/>
<keyword evidence="3" id="KW-1185">Reference proteome</keyword>
<dbReference type="AlphaFoldDB" id="E9H156"/>
<name>E9H156_DAPPU</name>
<proteinExistence type="predicted"/>
<dbReference type="EMBL" id="GL732582">
    <property type="protein sequence ID" value="EFX74574.1"/>
    <property type="molecule type" value="Genomic_DNA"/>
</dbReference>
<feature type="compositionally biased region" description="Basic and acidic residues" evidence="1">
    <location>
        <begin position="1"/>
        <end position="12"/>
    </location>
</feature>
<dbReference type="HOGENOM" id="CLU_807160_0_0_1"/>
<evidence type="ECO:0000313" key="2">
    <source>
        <dbReference type="EMBL" id="EFX74574.1"/>
    </source>
</evidence>
<accession>E9H156</accession>
<evidence type="ECO:0000256" key="1">
    <source>
        <dbReference type="SAM" id="MobiDB-lite"/>
    </source>
</evidence>
<feature type="region of interest" description="Disordered" evidence="1">
    <location>
        <begin position="1"/>
        <end position="24"/>
    </location>
</feature>
<organism evidence="2 3">
    <name type="scientific">Daphnia pulex</name>
    <name type="common">Water flea</name>
    <dbReference type="NCBI Taxonomy" id="6669"/>
    <lineage>
        <taxon>Eukaryota</taxon>
        <taxon>Metazoa</taxon>
        <taxon>Ecdysozoa</taxon>
        <taxon>Arthropoda</taxon>
        <taxon>Crustacea</taxon>
        <taxon>Branchiopoda</taxon>
        <taxon>Diplostraca</taxon>
        <taxon>Cladocera</taxon>
        <taxon>Anomopoda</taxon>
        <taxon>Daphniidae</taxon>
        <taxon>Daphnia</taxon>
    </lineage>
</organism>
<gene>
    <name evidence="2" type="ORF">DAPPUDRAFT_108780</name>
</gene>
<dbReference type="Proteomes" id="UP000000305">
    <property type="component" value="Unassembled WGS sequence"/>
</dbReference>
<reference evidence="2 3" key="1">
    <citation type="journal article" date="2011" name="Science">
        <title>The ecoresponsive genome of Daphnia pulex.</title>
        <authorList>
            <person name="Colbourne J.K."/>
            <person name="Pfrender M.E."/>
            <person name="Gilbert D."/>
            <person name="Thomas W.K."/>
            <person name="Tucker A."/>
            <person name="Oakley T.H."/>
            <person name="Tokishita S."/>
            <person name="Aerts A."/>
            <person name="Arnold G.J."/>
            <person name="Basu M.K."/>
            <person name="Bauer D.J."/>
            <person name="Caceres C.E."/>
            <person name="Carmel L."/>
            <person name="Casola C."/>
            <person name="Choi J.H."/>
            <person name="Detter J.C."/>
            <person name="Dong Q."/>
            <person name="Dusheyko S."/>
            <person name="Eads B.D."/>
            <person name="Frohlich T."/>
            <person name="Geiler-Samerotte K.A."/>
            <person name="Gerlach D."/>
            <person name="Hatcher P."/>
            <person name="Jogdeo S."/>
            <person name="Krijgsveld J."/>
            <person name="Kriventseva E.V."/>
            <person name="Kultz D."/>
            <person name="Laforsch C."/>
            <person name="Lindquist E."/>
            <person name="Lopez J."/>
            <person name="Manak J.R."/>
            <person name="Muller J."/>
            <person name="Pangilinan J."/>
            <person name="Patwardhan R.P."/>
            <person name="Pitluck S."/>
            <person name="Pritham E.J."/>
            <person name="Rechtsteiner A."/>
            <person name="Rho M."/>
            <person name="Rogozin I.B."/>
            <person name="Sakarya O."/>
            <person name="Salamov A."/>
            <person name="Schaack S."/>
            <person name="Shapiro H."/>
            <person name="Shiga Y."/>
            <person name="Skalitzky C."/>
            <person name="Smith Z."/>
            <person name="Souvorov A."/>
            <person name="Sung W."/>
            <person name="Tang Z."/>
            <person name="Tsuchiya D."/>
            <person name="Tu H."/>
            <person name="Vos H."/>
            <person name="Wang M."/>
            <person name="Wolf Y.I."/>
            <person name="Yamagata H."/>
            <person name="Yamada T."/>
            <person name="Ye Y."/>
            <person name="Shaw J.R."/>
            <person name="Andrews J."/>
            <person name="Crease T.J."/>
            <person name="Tang H."/>
            <person name="Lucas S.M."/>
            <person name="Robertson H.M."/>
            <person name="Bork P."/>
            <person name="Koonin E.V."/>
            <person name="Zdobnov E.M."/>
            <person name="Grigoriev I.V."/>
            <person name="Lynch M."/>
            <person name="Boore J.L."/>
        </authorList>
    </citation>
    <scope>NUCLEOTIDE SEQUENCE [LARGE SCALE GENOMIC DNA]</scope>
</reference>